<dbReference type="PROSITE" id="PS51257">
    <property type="entry name" value="PROKAR_LIPOPROTEIN"/>
    <property type="match status" value="1"/>
</dbReference>
<name>A0A1I3MGU2_9ACTN</name>
<dbReference type="OrthoDB" id="3748691at2"/>
<dbReference type="Proteomes" id="UP000198649">
    <property type="component" value="Unassembled WGS sequence"/>
</dbReference>
<proteinExistence type="predicted"/>
<dbReference type="STRING" id="1005945.SAMN05216561_11595"/>
<evidence type="ECO:0008006" key="3">
    <source>
        <dbReference type="Google" id="ProtNLM"/>
    </source>
</evidence>
<evidence type="ECO:0000313" key="1">
    <source>
        <dbReference type="EMBL" id="SFI96334.1"/>
    </source>
</evidence>
<dbReference type="InterPro" id="IPR008972">
    <property type="entry name" value="Cupredoxin"/>
</dbReference>
<dbReference type="EMBL" id="FOQG01000015">
    <property type="protein sequence ID" value="SFI96334.1"/>
    <property type="molecule type" value="Genomic_DNA"/>
</dbReference>
<accession>A0A1I3MGU2</accession>
<dbReference type="RefSeq" id="WP_091115801.1">
    <property type="nucleotide sequence ID" value="NZ_BKAF01000023.1"/>
</dbReference>
<keyword evidence="2" id="KW-1185">Reference proteome</keyword>
<organism evidence="1 2">
    <name type="scientific">Nocardioides psychrotolerans</name>
    <dbReference type="NCBI Taxonomy" id="1005945"/>
    <lineage>
        <taxon>Bacteria</taxon>
        <taxon>Bacillati</taxon>
        <taxon>Actinomycetota</taxon>
        <taxon>Actinomycetes</taxon>
        <taxon>Propionibacteriales</taxon>
        <taxon>Nocardioidaceae</taxon>
        <taxon>Nocardioides</taxon>
    </lineage>
</organism>
<gene>
    <name evidence="1" type="ORF">SAMN05216561_11595</name>
</gene>
<sequence length="118" mass="12618">MRRLMATTAILVSTLTLVSGCGEDTPATDTGDIETIEITFEDGTVTPNGERVEVGAGQPVDLVVKADEPGEIHVHSEPEQQFEYAAGTTTLKLTIDQPGVVEVESHDLEQVIVQLEVS</sequence>
<dbReference type="AlphaFoldDB" id="A0A1I3MGU2"/>
<protein>
    <recommendedName>
        <fullName evidence="3">EfeO-type cupredoxin-like domain-containing protein</fullName>
    </recommendedName>
</protein>
<evidence type="ECO:0000313" key="2">
    <source>
        <dbReference type="Proteomes" id="UP000198649"/>
    </source>
</evidence>
<reference evidence="1 2" key="1">
    <citation type="submission" date="2016-10" db="EMBL/GenBank/DDBJ databases">
        <authorList>
            <person name="de Groot N.N."/>
        </authorList>
    </citation>
    <scope>NUCLEOTIDE SEQUENCE [LARGE SCALE GENOMIC DNA]</scope>
    <source>
        <strain evidence="1 2">CGMCC 1.11156</strain>
    </source>
</reference>
<dbReference type="SUPFAM" id="SSF49503">
    <property type="entry name" value="Cupredoxins"/>
    <property type="match status" value="1"/>
</dbReference>